<feature type="transmembrane region" description="Helical" evidence="8">
    <location>
        <begin position="535"/>
        <end position="562"/>
    </location>
</feature>
<organism evidence="9">
    <name type="scientific">Psilocybe cubensis</name>
    <name type="common">Psychedelic mushroom</name>
    <name type="synonym">Stropharia cubensis</name>
    <dbReference type="NCBI Taxonomy" id="181762"/>
    <lineage>
        <taxon>Eukaryota</taxon>
        <taxon>Fungi</taxon>
        <taxon>Dikarya</taxon>
        <taxon>Basidiomycota</taxon>
        <taxon>Agaricomycotina</taxon>
        <taxon>Agaricomycetes</taxon>
        <taxon>Agaricomycetidae</taxon>
        <taxon>Agaricales</taxon>
        <taxon>Agaricineae</taxon>
        <taxon>Strophariaceae</taxon>
        <taxon>Psilocybe</taxon>
    </lineage>
</organism>
<evidence type="ECO:0000256" key="4">
    <source>
        <dbReference type="ARBA" id="ARBA00022989"/>
    </source>
</evidence>
<dbReference type="PANTHER" id="PTHR31064">
    <property type="entry name" value="POTASSIUM TRANSPORT PROTEIN DDB_G0292412-RELATED"/>
    <property type="match status" value="1"/>
</dbReference>
<keyword evidence="6 8" id="KW-0472">Membrane</keyword>
<evidence type="ECO:0000256" key="1">
    <source>
        <dbReference type="ARBA" id="ARBA00004141"/>
    </source>
</evidence>
<dbReference type="Pfam" id="PF02386">
    <property type="entry name" value="TrkH"/>
    <property type="match status" value="1"/>
</dbReference>
<feature type="transmembrane region" description="Helical" evidence="8">
    <location>
        <begin position="583"/>
        <end position="610"/>
    </location>
</feature>
<dbReference type="GO" id="GO:0005886">
    <property type="term" value="C:plasma membrane"/>
    <property type="evidence" value="ECO:0007669"/>
    <property type="project" value="TreeGrafter"/>
</dbReference>
<feature type="transmembrane region" description="Helical" evidence="8">
    <location>
        <begin position="69"/>
        <end position="90"/>
    </location>
</feature>
<evidence type="ECO:0000256" key="2">
    <source>
        <dbReference type="ARBA" id="ARBA00022448"/>
    </source>
</evidence>
<feature type="transmembrane region" description="Helical" evidence="8">
    <location>
        <begin position="724"/>
        <end position="743"/>
    </location>
</feature>
<dbReference type="GO" id="GO:0030007">
    <property type="term" value="P:intracellular potassium ion homeostasis"/>
    <property type="evidence" value="ECO:0007669"/>
    <property type="project" value="TreeGrafter"/>
</dbReference>
<feature type="transmembrane region" description="Helical" evidence="8">
    <location>
        <begin position="478"/>
        <end position="498"/>
    </location>
</feature>
<evidence type="ECO:0000256" key="3">
    <source>
        <dbReference type="ARBA" id="ARBA00022692"/>
    </source>
</evidence>
<dbReference type="InterPro" id="IPR051143">
    <property type="entry name" value="TrkH_K-transport"/>
</dbReference>
<evidence type="ECO:0000256" key="6">
    <source>
        <dbReference type="ARBA" id="ARBA00023136"/>
    </source>
</evidence>
<dbReference type="EMBL" id="JAFIQS010000015">
    <property type="protein sequence ID" value="KAG5163274.1"/>
    <property type="molecule type" value="Genomic_DNA"/>
</dbReference>
<feature type="transmembrane region" description="Helical" evidence="8">
    <location>
        <begin position="36"/>
        <end position="57"/>
    </location>
</feature>
<feature type="compositionally biased region" description="Polar residues" evidence="7">
    <location>
        <begin position="160"/>
        <end position="170"/>
    </location>
</feature>
<reference evidence="9" key="1">
    <citation type="submission" date="2021-02" db="EMBL/GenBank/DDBJ databases">
        <title>Psilocybe cubensis genome.</title>
        <authorList>
            <person name="Mckernan K.J."/>
            <person name="Crawford S."/>
            <person name="Trippe A."/>
            <person name="Kane L.T."/>
            <person name="Mclaughlin S."/>
        </authorList>
    </citation>
    <scope>NUCLEOTIDE SEQUENCE [LARGE SCALE GENOMIC DNA]</scope>
    <source>
        <strain evidence="9">MGC-MH-2018</strain>
    </source>
</reference>
<keyword evidence="2" id="KW-0813">Transport</keyword>
<evidence type="ECO:0000256" key="5">
    <source>
        <dbReference type="ARBA" id="ARBA00023065"/>
    </source>
</evidence>
<feature type="transmembrane region" description="Helical" evidence="8">
    <location>
        <begin position="667"/>
        <end position="684"/>
    </location>
</feature>
<keyword evidence="3 8" id="KW-0812">Transmembrane</keyword>
<dbReference type="GO" id="GO:1990573">
    <property type="term" value="P:potassium ion import across plasma membrane"/>
    <property type="evidence" value="ECO:0007669"/>
    <property type="project" value="TreeGrafter"/>
</dbReference>
<evidence type="ECO:0000256" key="7">
    <source>
        <dbReference type="SAM" id="MobiDB-lite"/>
    </source>
</evidence>
<feature type="region of interest" description="Disordered" evidence="7">
    <location>
        <begin position="783"/>
        <end position="805"/>
    </location>
</feature>
<feature type="transmembrane region" description="Helical" evidence="8">
    <location>
        <begin position="403"/>
        <end position="427"/>
    </location>
</feature>
<comment type="caution">
    <text evidence="9">The sequence shown here is derived from an EMBL/GenBank/DDBJ whole genome shotgun (WGS) entry which is preliminary data.</text>
</comment>
<evidence type="ECO:0000256" key="8">
    <source>
        <dbReference type="SAM" id="Phobius"/>
    </source>
</evidence>
<feature type="transmembrane region" description="Helical" evidence="8">
    <location>
        <begin position="447"/>
        <end position="466"/>
    </location>
</feature>
<feature type="region of interest" description="Disordered" evidence="7">
    <location>
        <begin position="160"/>
        <end position="199"/>
    </location>
</feature>
<evidence type="ECO:0000313" key="9">
    <source>
        <dbReference type="EMBL" id="KAG5163274.1"/>
    </source>
</evidence>
<feature type="transmembrane region" description="Helical" evidence="8">
    <location>
        <begin position="96"/>
        <end position="117"/>
    </location>
</feature>
<evidence type="ECO:0008006" key="10">
    <source>
        <dbReference type="Google" id="ProtNLM"/>
    </source>
</evidence>
<dbReference type="GO" id="GO:0140107">
    <property type="term" value="F:high-affinity potassium ion transmembrane transporter activity"/>
    <property type="evidence" value="ECO:0007669"/>
    <property type="project" value="TreeGrafter"/>
</dbReference>
<keyword evidence="4 8" id="KW-1133">Transmembrane helix</keyword>
<proteinExistence type="predicted"/>
<name>A0A8H7XPP1_PSICU</name>
<keyword evidence="5" id="KW-0406">Ion transport</keyword>
<gene>
    <name evidence="9" type="ORF">JR316_011618</name>
</gene>
<dbReference type="PANTHER" id="PTHR31064:SF30">
    <property type="entry name" value="HIGH-AFFINITY POTASSIUM TRANSPORT PROTEIN-RELATED"/>
    <property type="match status" value="1"/>
</dbReference>
<protein>
    <recommendedName>
        <fullName evidence="10">Potassium transporter</fullName>
    </recommendedName>
</protein>
<feature type="transmembrane region" description="Helical" evidence="8">
    <location>
        <begin position="696"/>
        <end position="718"/>
    </location>
</feature>
<dbReference type="InterPro" id="IPR003445">
    <property type="entry name" value="Cat_transpt"/>
</dbReference>
<dbReference type="AlphaFoldDB" id="A0A8H7XPP1"/>
<comment type="subcellular location">
    <subcellularLocation>
        <location evidence="1">Membrane</location>
        <topology evidence="1">Multi-pass membrane protein</topology>
    </subcellularLocation>
</comment>
<sequence length="805" mass="89498">MELHPKARENGIHKNRTRKLSPLVRFANFVTEETSFFRAHLAAFTFIPLIFSGIFYASNGRYRVSFLDSMFLCYSAMTVTGLSTVNLSTLTTWQQVILYFLMTIGDITVVSWIMVLIRKRFFTTHCEYVAAKEKAKPRSIRTMRSKSSFMRSISAPTNYYKQRQPVQGQENRTEAPVPSNGPHIHFQGPTPGNTLGNIPEQVVQSPIDIYNEPNHISTMTDAPMVSSSPKSHATFLSPVSDRAPRSPPVVGFAESTGFQARTGHYTRGLLDSSSSFNDTLTVSNSVEGKTIPRKRSTVLARKPSNIPGVPPEKQNASKYQGLGGFPGPIHLANQALKLVIPQTYHKMERTMTMTTVTTLQSTATPWLNFNGLVVGRNSDFRTDSLTDSELEDLGGAEYRALKLLSWLVPTYFVGCQLLAVLLFLPWLSATKSYDAVFENQPRLVSKPWFAFFQVMGAYTGGGLSLVDAGMVPFSNAYLMIIALVFVILAGNHALPILWTSSNLLDEDSPAQDALSFLLEHPRRCFLYLFPSHQTWFLVICLVLFSATEWVSFEVLNLGLPAYEAIPKGPRILAGLFQGLAARASGFSIAPLASLAPALLFLYVVMMYIAIYPVALSIRSTNVYEERSLGIFEAPPDDENDEPADLNQIPEGTERVGRYLGWHMRRQLSIDIWWLVWAVFLVAIIERGNIMDESKKWFDLFRVLFELVSAFGGIGLSLGFPDDNFSFVGAMSPLSKLVVIVIMVRGRHRGLPVAVDRAVLLPREMQVNQDPKGTKVEIGAADHEKGILDDGSPIPPPESSELFGVR</sequence>
<accession>A0A8H7XPP1</accession>